<evidence type="ECO:0000313" key="6">
    <source>
        <dbReference type="Proteomes" id="UP000245207"/>
    </source>
</evidence>
<keyword evidence="6" id="KW-1185">Reference proteome</keyword>
<protein>
    <submittedName>
        <fullName evidence="5">Tetratricopeptide repeat (TPR)-like superfamily protein</fullName>
    </submittedName>
</protein>
<feature type="transmembrane region" description="Helical" evidence="4">
    <location>
        <begin position="6"/>
        <end position="22"/>
    </location>
</feature>
<comment type="subcellular location">
    <subcellularLocation>
        <location evidence="1">Membrane</location>
    </subcellularLocation>
</comment>
<dbReference type="OrthoDB" id="1745945at2759"/>
<gene>
    <name evidence="5" type="ORF">CTI12_AA607610</name>
</gene>
<dbReference type="Gene3D" id="1.50.40.10">
    <property type="entry name" value="Mitochondrial carrier domain"/>
    <property type="match status" value="1"/>
</dbReference>
<name>A0A2U1KFT2_ARTAN</name>
<evidence type="ECO:0000256" key="2">
    <source>
        <dbReference type="ARBA" id="ARBA00022692"/>
    </source>
</evidence>
<keyword evidence="2 4" id="KW-0812">Transmembrane</keyword>
<keyword evidence="4" id="KW-1133">Transmembrane helix</keyword>
<evidence type="ECO:0000313" key="5">
    <source>
        <dbReference type="EMBL" id="PWA35644.1"/>
    </source>
</evidence>
<organism evidence="5 6">
    <name type="scientific">Artemisia annua</name>
    <name type="common">Sweet wormwood</name>
    <dbReference type="NCBI Taxonomy" id="35608"/>
    <lineage>
        <taxon>Eukaryota</taxon>
        <taxon>Viridiplantae</taxon>
        <taxon>Streptophyta</taxon>
        <taxon>Embryophyta</taxon>
        <taxon>Tracheophyta</taxon>
        <taxon>Spermatophyta</taxon>
        <taxon>Magnoliopsida</taxon>
        <taxon>eudicotyledons</taxon>
        <taxon>Gunneridae</taxon>
        <taxon>Pentapetalae</taxon>
        <taxon>asterids</taxon>
        <taxon>campanulids</taxon>
        <taxon>Asterales</taxon>
        <taxon>Asteraceae</taxon>
        <taxon>Asteroideae</taxon>
        <taxon>Anthemideae</taxon>
        <taxon>Artemisiinae</taxon>
        <taxon>Artemisia</taxon>
    </lineage>
</organism>
<evidence type="ECO:0000256" key="1">
    <source>
        <dbReference type="ARBA" id="ARBA00004370"/>
    </source>
</evidence>
<dbReference type="Proteomes" id="UP000245207">
    <property type="component" value="Unassembled WGS sequence"/>
</dbReference>
<dbReference type="GO" id="GO:0005737">
    <property type="term" value="C:cytoplasm"/>
    <property type="evidence" value="ECO:0007669"/>
    <property type="project" value="TreeGrafter"/>
</dbReference>
<dbReference type="PANTHER" id="PTHR12601:SF39">
    <property type="entry name" value="PROTEIN REDUCED CHLOROPLAST COVERAGE 2"/>
    <property type="match status" value="1"/>
</dbReference>
<dbReference type="EMBL" id="PKPP01019658">
    <property type="protein sequence ID" value="PWA35644.1"/>
    <property type="molecule type" value="Genomic_DNA"/>
</dbReference>
<reference evidence="5 6" key="1">
    <citation type="journal article" date="2018" name="Mol. Plant">
        <title>The genome of Artemisia annua provides insight into the evolution of Asteraceae family and artemisinin biosynthesis.</title>
        <authorList>
            <person name="Shen Q."/>
            <person name="Zhang L."/>
            <person name="Liao Z."/>
            <person name="Wang S."/>
            <person name="Yan T."/>
            <person name="Shi P."/>
            <person name="Liu M."/>
            <person name="Fu X."/>
            <person name="Pan Q."/>
            <person name="Wang Y."/>
            <person name="Lv Z."/>
            <person name="Lu X."/>
            <person name="Zhang F."/>
            <person name="Jiang W."/>
            <person name="Ma Y."/>
            <person name="Chen M."/>
            <person name="Hao X."/>
            <person name="Li L."/>
            <person name="Tang Y."/>
            <person name="Lv G."/>
            <person name="Zhou Y."/>
            <person name="Sun X."/>
            <person name="Brodelius P.E."/>
            <person name="Rose J.K.C."/>
            <person name="Tang K."/>
        </authorList>
    </citation>
    <scope>NUCLEOTIDE SEQUENCE [LARGE SCALE GENOMIC DNA]</scope>
    <source>
        <strain evidence="6">cv. Huhao1</strain>
        <tissue evidence="5">Leaf</tissue>
    </source>
</reference>
<dbReference type="InterPro" id="IPR027523">
    <property type="entry name" value="CLU_prot"/>
</dbReference>
<dbReference type="InterPro" id="IPR023395">
    <property type="entry name" value="MCP_dom_sf"/>
</dbReference>
<dbReference type="GO" id="GO:0016020">
    <property type="term" value="C:membrane"/>
    <property type="evidence" value="ECO:0007669"/>
    <property type="project" value="UniProtKB-SubCell"/>
</dbReference>
<dbReference type="PANTHER" id="PTHR12601">
    <property type="entry name" value="EUKARYOTIC TRANSLATION INITIATION FACTOR 3 SUBUNIT EIF-3"/>
    <property type="match status" value="1"/>
</dbReference>
<proteinExistence type="predicted"/>
<evidence type="ECO:0000256" key="3">
    <source>
        <dbReference type="ARBA" id="ARBA00023136"/>
    </source>
</evidence>
<dbReference type="STRING" id="35608.A0A2U1KFT2"/>
<dbReference type="AlphaFoldDB" id="A0A2U1KFT2"/>
<sequence>MIEDLLYSLYVILCIVITYYMVRNKAVVAIKNLANSNGSSSGLINSVLCKEKVGDLSITVTRDVADASTMIDGKNDGSRVLGLLQEELAIRNLIKGVTAYKSATVHDTSTLGIVVVRHFGYTSVVKVEGEVKWDGKQIPRDIEIEDQPEEIANALNVNSNTLHVYKHIVSPMLGEKKERLSLPNLPTTNIGSYPETIEISIVHREYKGNWSYPQGLNMVLIFERSILLKQCWCCIAADPNKENIINEKEQCVDVQKMANETCLDFGDQIISLENKYRCSRNRCVSGDLKIVVKIRLQQQKGLTRELLKYKGPIHCSRMIVRDGLFGLWAGAAPTVCTMIQTKL</sequence>
<keyword evidence="3 4" id="KW-0472">Membrane</keyword>
<evidence type="ECO:0000256" key="4">
    <source>
        <dbReference type="SAM" id="Phobius"/>
    </source>
</evidence>
<dbReference type="SUPFAM" id="SSF103506">
    <property type="entry name" value="Mitochondrial carrier"/>
    <property type="match status" value="1"/>
</dbReference>
<comment type="caution">
    <text evidence="5">The sequence shown here is derived from an EMBL/GenBank/DDBJ whole genome shotgun (WGS) entry which is preliminary data.</text>
</comment>
<accession>A0A2U1KFT2</accession>